<evidence type="ECO:0000313" key="1">
    <source>
        <dbReference type="EMBL" id="MBB4649569.1"/>
    </source>
</evidence>
<evidence type="ECO:0008006" key="3">
    <source>
        <dbReference type="Google" id="ProtNLM"/>
    </source>
</evidence>
<proteinExistence type="predicted"/>
<keyword evidence="2" id="KW-1185">Reference proteome</keyword>
<dbReference type="Pfam" id="PF04883">
    <property type="entry name" value="HK97-gp10_like"/>
    <property type="match status" value="1"/>
</dbReference>
<reference evidence="1 2" key="1">
    <citation type="submission" date="2020-08" db="EMBL/GenBank/DDBJ databases">
        <title>Genomic Encyclopedia of Type Strains, Phase IV (KMG-IV): sequencing the most valuable type-strain genomes for metagenomic binning, comparative biology and taxonomic classification.</title>
        <authorList>
            <person name="Goeker M."/>
        </authorList>
    </citation>
    <scope>NUCLEOTIDE SEQUENCE [LARGE SCALE GENOMIC DNA]</scope>
    <source>
        <strain evidence="1 2">DSM 7050</strain>
    </source>
</reference>
<dbReference type="RefSeq" id="WP_183261444.1">
    <property type="nucleotide sequence ID" value="NZ_BAAAVZ010000003.1"/>
</dbReference>
<dbReference type="EMBL" id="JACHOT010000001">
    <property type="protein sequence ID" value="MBB4649569.1"/>
    <property type="molecule type" value="Genomic_DNA"/>
</dbReference>
<accession>A0ABR6KYG9</accession>
<name>A0ABR6KYG9_9HYPH</name>
<comment type="caution">
    <text evidence="1">The sequence shown here is derived from an EMBL/GenBank/DDBJ whole genome shotgun (WGS) entry which is preliminary data.</text>
</comment>
<gene>
    <name evidence="1" type="ORF">GGQ99_001291</name>
</gene>
<dbReference type="InterPro" id="IPR010064">
    <property type="entry name" value="HK97-gp10_tail"/>
</dbReference>
<sequence length="138" mass="14697">MGSFAATVGQWAQKVDGALEAVFKEAAQELVSQLNQLVPVGETGFLRSSLMASTTAMPSLTRANPGISVPGDLGDILLVINSADLGDTIYLGYTADYAAFVHFGAQGRSPRPWVTMVAQRWETIVAEKAGEVKRRLGL</sequence>
<protein>
    <recommendedName>
        <fullName evidence="3">HK97 gp10 family phage protein</fullName>
    </recommendedName>
</protein>
<dbReference type="Proteomes" id="UP000539538">
    <property type="component" value="Unassembled WGS sequence"/>
</dbReference>
<organism evidence="1 2">
    <name type="scientific">Aminobacter niigataensis</name>
    <dbReference type="NCBI Taxonomy" id="83265"/>
    <lineage>
        <taxon>Bacteria</taxon>
        <taxon>Pseudomonadati</taxon>
        <taxon>Pseudomonadota</taxon>
        <taxon>Alphaproteobacteria</taxon>
        <taxon>Hyphomicrobiales</taxon>
        <taxon>Phyllobacteriaceae</taxon>
        <taxon>Aminobacter</taxon>
    </lineage>
</organism>
<evidence type="ECO:0000313" key="2">
    <source>
        <dbReference type="Proteomes" id="UP000539538"/>
    </source>
</evidence>